<sequence length="178" mass="20256">MNHEAAYRILPAAGHRGAAIQAFVLAMMRDLYPPGSYHENPHDLACFEEVYIQPADAGFWIAEDADGRIVGTAAVRSYDRRFPEVEHAIGSGPVCEIVKCYIHPDCRRRGIGSRLYREAERFARAAGYKESYLHTSLYLPGGYPFWQSQAYIERHWESEQIVHMSKRWGGESGLCYRG</sequence>
<dbReference type="Proteomes" id="UP001589619">
    <property type="component" value="Unassembled WGS sequence"/>
</dbReference>
<dbReference type="EC" id="2.3.-.-" evidence="3"/>
<dbReference type="SUPFAM" id="SSF55729">
    <property type="entry name" value="Acyl-CoA N-acyltransferases (Nat)"/>
    <property type="match status" value="1"/>
</dbReference>
<proteinExistence type="predicted"/>
<evidence type="ECO:0000313" key="4">
    <source>
        <dbReference type="Proteomes" id="UP001589619"/>
    </source>
</evidence>
<reference evidence="3 4" key="1">
    <citation type="submission" date="2024-09" db="EMBL/GenBank/DDBJ databases">
        <authorList>
            <person name="Sun Q."/>
            <person name="Mori K."/>
        </authorList>
    </citation>
    <scope>NUCLEOTIDE SEQUENCE [LARGE SCALE GENOMIC DNA]</scope>
    <source>
        <strain evidence="3 4">JCM 12520</strain>
    </source>
</reference>
<dbReference type="GO" id="GO:0016746">
    <property type="term" value="F:acyltransferase activity"/>
    <property type="evidence" value="ECO:0007669"/>
    <property type="project" value="UniProtKB-KW"/>
</dbReference>
<organism evidence="3 4">
    <name type="scientific">Paenibacillus hodogayensis</name>
    <dbReference type="NCBI Taxonomy" id="279208"/>
    <lineage>
        <taxon>Bacteria</taxon>
        <taxon>Bacillati</taxon>
        <taxon>Bacillota</taxon>
        <taxon>Bacilli</taxon>
        <taxon>Bacillales</taxon>
        <taxon>Paenibacillaceae</taxon>
        <taxon>Paenibacillus</taxon>
    </lineage>
</organism>
<accession>A0ABV5W373</accession>
<dbReference type="InterPro" id="IPR000182">
    <property type="entry name" value="GNAT_dom"/>
</dbReference>
<dbReference type="PANTHER" id="PTHR13947">
    <property type="entry name" value="GNAT FAMILY N-ACETYLTRANSFERASE"/>
    <property type="match status" value="1"/>
</dbReference>
<dbReference type="InterPro" id="IPR016181">
    <property type="entry name" value="Acyl_CoA_acyltransferase"/>
</dbReference>
<dbReference type="RefSeq" id="WP_344909860.1">
    <property type="nucleotide sequence ID" value="NZ_BAAAYO010000008.1"/>
</dbReference>
<dbReference type="EMBL" id="JBHMAG010000016">
    <property type="protein sequence ID" value="MFB9754871.1"/>
    <property type="molecule type" value="Genomic_DNA"/>
</dbReference>
<comment type="caution">
    <text evidence="3">The sequence shown here is derived from an EMBL/GenBank/DDBJ whole genome shotgun (WGS) entry which is preliminary data.</text>
</comment>
<dbReference type="CDD" id="cd04301">
    <property type="entry name" value="NAT_SF"/>
    <property type="match status" value="1"/>
</dbReference>
<feature type="domain" description="N-acetyltransferase" evidence="2">
    <location>
        <begin position="7"/>
        <end position="169"/>
    </location>
</feature>
<dbReference type="Pfam" id="PF00583">
    <property type="entry name" value="Acetyltransf_1"/>
    <property type="match status" value="1"/>
</dbReference>
<evidence type="ECO:0000256" key="1">
    <source>
        <dbReference type="ARBA" id="ARBA00022679"/>
    </source>
</evidence>
<dbReference type="Gene3D" id="3.40.630.30">
    <property type="match status" value="1"/>
</dbReference>
<dbReference type="PANTHER" id="PTHR13947:SF37">
    <property type="entry name" value="LD18367P"/>
    <property type="match status" value="1"/>
</dbReference>
<evidence type="ECO:0000313" key="3">
    <source>
        <dbReference type="EMBL" id="MFB9754871.1"/>
    </source>
</evidence>
<keyword evidence="1 3" id="KW-0808">Transferase</keyword>
<keyword evidence="4" id="KW-1185">Reference proteome</keyword>
<name>A0ABV5W373_9BACL</name>
<keyword evidence="3" id="KW-0012">Acyltransferase</keyword>
<dbReference type="PROSITE" id="PS51186">
    <property type="entry name" value="GNAT"/>
    <property type="match status" value="1"/>
</dbReference>
<evidence type="ECO:0000259" key="2">
    <source>
        <dbReference type="PROSITE" id="PS51186"/>
    </source>
</evidence>
<protein>
    <submittedName>
        <fullName evidence="3">GNAT family N-acetyltransferase</fullName>
        <ecNumber evidence="3">2.3.-.-</ecNumber>
    </submittedName>
</protein>
<dbReference type="InterPro" id="IPR050769">
    <property type="entry name" value="NAT_camello-type"/>
</dbReference>
<gene>
    <name evidence="3" type="ORF">ACFFNY_25135</name>
</gene>